<accession>A0ABP9URZ0</accession>
<dbReference type="RefSeq" id="WP_353568114.1">
    <property type="nucleotide sequence ID" value="NZ_BAABRI010000019.1"/>
</dbReference>
<dbReference type="EMBL" id="BAABRI010000019">
    <property type="protein sequence ID" value="GAA5484015.1"/>
    <property type="molecule type" value="Genomic_DNA"/>
</dbReference>
<name>A0ABP9URZ0_9BACT</name>
<reference evidence="1 2" key="1">
    <citation type="submission" date="2024-02" db="EMBL/GenBank/DDBJ databases">
        <title>Haloferula sargassicola NBRC 104335.</title>
        <authorList>
            <person name="Ichikawa N."/>
            <person name="Katano-Makiyama Y."/>
            <person name="Hidaka K."/>
        </authorList>
    </citation>
    <scope>NUCLEOTIDE SEQUENCE [LARGE SCALE GENOMIC DNA]</scope>
    <source>
        <strain evidence="1 2">NBRC 104335</strain>
    </source>
</reference>
<evidence type="ECO:0000313" key="1">
    <source>
        <dbReference type="EMBL" id="GAA5484015.1"/>
    </source>
</evidence>
<comment type="caution">
    <text evidence="1">The sequence shown here is derived from an EMBL/GenBank/DDBJ whole genome shotgun (WGS) entry which is preliminary data.</text>
</comment>
<keyword evidence="2" id="KW-1185">Reference proteome</keyword>
<organism evidence="1 2">
    <name type="scientific">Haloferula sargassicola</name>
    <dbReference type="NCBI Taxonomy" id="490096"/>
    <lineage>
        <taxon>Bacteria</taxon>
        <taxon>Pseudomonadati</taxon>
        <taxon>Verrucomicrobiota</taxon>
        <taxon>Verrucomicrobiia</taxon>
        <taxon>Verrucomicrobiales</taxon>
        <taxon>Verrucomicrobiaceae</taxon>
        <taxon>Haloferula</taxon>
    </lineage>
</organism>
<gene>
    <name evidence="1" type="ORF">Hsar01_03253</name>
</gene>
<evidence type="ECO:0000313" key="2">
    <source>
        <dbReference type="Proteomes" id="UP001476282"/>
    </source>
</evidence>
<protein>
    <submittedName>
        <fullName evidence="1">Uncharacterized protein</fullName>
    </submittedName>
</protein>
<sequence>MSEEERKDLIARLLEVGEQFGKPHQHQGLGIRDLGGDIYECRSGLDVRLVFVKDGTTKPPTLYFDMIGNHDDVKRYLKRR</sequence>
<dbReference type="Proteomes" id="UP001476282">
    <property type="component" value="Unassembled WGS sequence"/>
</dbReference>
<proteinExistence type="predicted"/>